<feature type="domain" description="AB hydrolase-1" evidence="1">
    <location>
        <begin position="45"/>
        <end position="281"/>
    </location>
</feature>
<comment type="caution">
    <text evidence="2">The sequence shown here is derived from an EMBL/GenBank/DDBJ whole genome shotgun (WGS) entry which is preliminary data.</text>
</comment>
<protein>
    <submittedName>
        <fullName evidence="2">Alpha/beta hydrolase</fullName>
    </submittedName>
</protein>
<reference evidence="2 3" key="1">
    <citation type="submission" date="2018-06" db="EMBL/GenBank/DDBJ databases">
        <title>Draft Whole-Genome Sequence of the purple photosynthetic bacterium Rhodospeudomonas palustris XCP.</title>
        <authorList>
            <person name="Rayyan A."/>
            <person name="Meyer T.E."/>
            <person name="Kyndt J.A."/>
        </authorList>
    </citation>
    <scope>NUCLEOTIDE SEQUENCE [LARGE SCALE GENOMIC DNA]</scope>
    <source>
        <strain evidence="2 3">XCP</strain>
    </source>
</reference>
<proteinExistence type="predicted"/>
<dbReference type="Proteomes" id="UP000248134">
    <property type="component" value="Unassembled WGS sequence"/>
</dbReference>
<dbReference type="AlphaFoldDB" id="A0A323URG6"/>
<sequence length="288" mass="31593">MQWSEHLLEWRADGRPLQLGVTRFGSGPQLLLLPALSSISTRNEMRGLQQRLGAQFSTTAIDWPGFGDLPRPKIDWRPELYGDFLESILNSVTRPDITVAAGHAAGYALAQAADHPGSLGRLCLLAPTWRGPLPTMAGKRLPLFGTLAKAVDLPVAGAAFYRLNVNRPVIGMMARGHVYADPAWLDQVRLADKRHVTEARGARYASFRFVTGELDLFTTRDEYLAAARRVPGKIVLLYGDATPRKSKAEMAALEALDNVRTTVLPRGKLSFYEEFPDDTATALLSALA</sequence>
<dbReference type="EMBL" id="QKQS01000003">
    <property type="protein sequence ID" value="PZA13746.1"/>
    <property type="molecule type" value="Genomic_DNA"/>
</dbReference>
<organism evidence="2 3">
    <name type="scientific">Rhodopseudomonas palustris</name>
    <dbReference type="NCBI Taxonomy" id="1076"/>
    <lineage>
        <taxon>Bacteria</taxon>
        <taxon>Pseudomonadati</taxon>
        <taxon>Pseudomonadota</taxon>
        <taxon>Alphaproteobacteria</taxon>
        <taxon>Hyphomicrobiales</taxon>
        <taxon>Nitrobacteraceae</taxon>
        <taxon>Rhodopseudomonas</taxon>
    </lineage>
</organism>
<dbReference type="InterPro" id="IPR000073">
    <property type="entry name" value="AB_hydrolase_1"/>
</dbReference>
<dbReference type="GO" id="GO:0016787">
    <property type="term" value="F:hydrolase activity"/>
    <property type="evidence" value="ECO:0007669"/>
    <property type="project" value="UniProtKB-KW"/>
</dbReference>
<dbReference type="InterPro" id="IPR029058">
    <property type="entry name" value="AB_hydrolase_fold"/>
</dbReference>
<name>A0A323URG6_RHOPL</name>
<dbReference type="PANTHER" id="PTHR47914">
    <property type="entry name" value="ALPHA/BETA-HYDROLASES SUPERFAMILY PROTEIN"/>
    <property type="match status" value="1"/>
</dbReference>
<dbReference type="Pfam" id="PF12697">
    <property type="entry name" value="Abhydrolase_6"/>
    <property type="match status" value="1"/>
</dbReference>
<accession>A0A323URG6</accession>
<dbReference type="Gene3D" id="3.40.50.1820">
    <property type="entry name" value="alpha/beta hydrolase"/>
    <property type="match status" value="1"/>
</dbReference>
<keyword evidence="2" id="KW-0378">Hydrolase</keyword>
<dbReference type="PANTHER" id="PTHR47914:SF1">
    <property type="entry name" value="ALPHA_BETA-HYDROLASES SUPERFAMILY PROTEIN"/>
    <property type="match status" value="1"/>
</dbReference>
<evidence type="ECO:0000313" key="3">
    <source>
        <dbReference type="Proteomes" id="UP000248134"/>
    </source>
</evidence>
<dbReference type="OrthoDB" id="6181537at2"/>
<gene>
    <name evidence="2" type="ORF">DNX69_01410</name>
</gene>
<evidence type="ECO:0000259" key="1">
    <source>
        <dbReference type="Pfam" id="PF12697"/>
    </source>
</evidence>
<dbReference type="SUPFAM" id="SSF53474">
    <property type="entry name" value="alpha/beta-Hydrolases"/>
    <property type="match status" value="1"/>
</dbReference>
<evidence type="ECO:0000313" key="2">
    <source>
        <dbReference type="EMBL" id="PZA13746.1"/>
    </source>
</evidence>
<dbReference type="RefSeq" id="WP_110784232.1">
    <property type="nucleotide sequence ID" value="NZ_QKQS01000003.1"/>
</dbReference>